<dbReference type="EMBL" id="GGEC01085685">
    <property type="protein sequence ID" value="MBX66169.1"/>
    <property type="molecule type" value="Transcribed_RNA"/>
</dbReference>
<name>A0A2P2QGN0_RHIMU</name>
<protein>
    <submittedName>
        <fullName evidence="1">Uncharacterized protein</fullName>
    </submittedName>
</protein>
<evidence type="ECO:0000313" key="1">
    <source>
        <dbReference type="EMBL" id="MBX66169.1"/>
    </source>
</evidence>
<organism evidence="1">
    <name type="scientific">Rhizophora mucronata</name>
    <name type="common">Asiatic mangrove</name>
    <dbReference type="NCBI Taxonomy" id="61149"/>
    <lineage>
        <taxon>Eukaryota</taxon>
        <taxon>Viridiplantae</taxon>
        <taxon>Streptophyta</taxon>
        <taxon>Embryophyta</taxon>
        <taxon>Tracheophyta</taxon>
        <taxon>Spermatophyta</taxon>
        <taxon>Magnoliopsida</taxon>
        <taxon>eudicotyledons</taxon>
        <taxon>Gunneridae</taxon>
        <taxon>Pentapetalae</taxon>
        <taxon>rosids</taxon>
        <taxon>fabids</taxon>
        <taxon>Malpighiales</taxon>
        <taxon>Rhizophoraceae</taxon>
        <taxon>Rhizophora</taxon>
    </lineage>
</organism>
<dbReference type="AlphaFoldDB" id="A0A2P2QGN0"/>
<proteinExistence type="predicted"/>
<accession>A0A2P2QGN0</accession>
<reference evidence="1" key="1">
    <citation type="submission" date="2018-02" db="EMBL/GenBank/DDBJ databases">
        <title>Rhizophora mucronata_Transcriptome.</title>
        <authorList>
            <person name="Meera S.P."/>
            <person name="Sreeshan A."/>
            <person name="Augustine A."/>
        </authorList>
    </citation>
    <scope>NUCLEOTIDE SEQUENCE</scope>
    <source>
        <tissue evidence="1">Leaf</tissue>
    </source>
</reference>
<sequence length="37" mass="4323">MVQRGLIQGCEVTKNCLSSTHIHQTPHKFYYQNYTPV</sequence>